<feature type="domain" description="PKD" evidence="2">
    <location>
        <begin position="451"/>
        <end position="511"/>
    </location>
</feature>
<dbReference type="CDD" id="cd00146">
    <property type="entry name" value="PKD"/>
    <property type="match status" value="7"/>
</dbReference>
<keyword evidence="1" id="KW-0812">Transmembrane</keyword>
<dbReference type="InterPro" id="IPR022409">
    <property type="entry name" value="PKD/Chitinase_dom"/>
</dbReference>
<proteinExistence type="predicted"/>
<dbReference type="PANTHER" id="PTHR36842:SF1">
    <property type="entry name" value="PROTEIN TOLB"/>
    <property type="match status" value="1"/>
</dbReference>
<reference evidence="4" key="1">
    <citation type="journal article" date="2016" name="Stand. Genomic Sci.">
        <title>Complete genome sequence of Methanospirillum hungatei type strain JF1.</title>
        <authorList>
            <person name="Gunsalus R.P."/>
            <person name="Cook L.E."/>
            <person name="Crable B."/>
            <person name="Rohlin L."/>
            <person name="McDonald E."/>
            <person name="Mouttaki H."/>
            <person name="Sieber J.R."/>
            <person name="Poweleit N."/>
            <person name="Zhou H."/>
            <person name="Lapidus A.L."/>
            <person name="Daligault H.E."/>
            <person name="Land M."/>
            <person name="Gilna P."/>
            <person name="Ivanova N."/>
            <person name="Kyrpides N."/>
            <person name="Culley D.E."/>
            <person name="McInerney M.J."/>
        </authorList>
    </citation>
    <scope>NUCLEOTIDE SEQUENCE [LARGE SCALE GENOMIC DNA]</scope>
    <source>
        <strain evidence="4">ATCC 27890 / DSM 864 / NBRC 100397 / JF-1</strain>
    </source>
</reference>
<dbReference type="PROSITE" id="PS50093">
    <property type="entry name" value="PKD"/>
    <property type="match status" value="8"/>
</dbReference>
<dbReference type="EMBL" id="CP000254">
    <property type="protein sequence ID" value="ABD42222.1"/>
    <property type="molecule type" value="Genomic_DNA"/>
</dbReference>
<gene>
    <name evidence="3" type="ordered locus">Mhun_2522</name>
</gene>
<dbReference type="eggNOG" id="arCOG06738">
    <property type="taxonomic scope" value="Archaea"/>
</dbReference>
<dbReference type="InParanoid" id="Q2FND5"/>
<dbReference type="InterPro" id="IPR013783">
    <property type="entry name" value="Ig-like_fold"/>
</dbReference>
<dbReference type="Proteomes" id="UP000001941">
    <property type="component" value="Chromosome"/>
</dbReference>
<keyword evidence="4" id="KW-1185">Reference proteome</keyword>
<feature type="domain" description="PKD" evidence="2">
    <location>
        <begin position="319"/>
        <end position="354"/>
    </location>
</feature>
<evidence type="ECO:0000313" key="4">
    <source>
        <dbReference type="Proteomes" id="UP000001941"/>
    </source>
</evidence>
<feature type="domain" description="PKD" evidence="2">
    <location>
        <begin position="391"/>
        <end position="436"/>
    </location>
</feature>
<dbReference type="InterPro" id="IPR035986">
    <property type="entry name" value="PKD_dom_sf"/>
</dbReference>
<evidence type="ECO:0000313" key="3">
    <source>
        <dbReference type="EMBL" id="ABD42222.1"/>
    </source>
</evidence>
<dbReference type="HOGENOM" id="CLU_311838_0_0_2"/>
<evidence type="ECO:0000259" key="2">
    <source>
        <dbReference type="PROSITE" id="PS50093"/>
    </source>
</evidence>
<feature type="domain" description="PKD" evidence="2">
    <location>
        <begin position="158"/>
        <end position="194"/>
    </location>
</feature>
<feature type="domain" description="PKD" evidence="2">
    <location>
        <begin position="239"/>
        <end position="276"/>
    </location>
</feature>
<dbReference type="eggNOG" id="arCOG03991">
    <property type="taxonomic scope" value="Archaea"/>
</dbReference>
<feature type="domain" description="PKD" evidence="2">
    <location>
        <begin position="647"/>
        <end position="680"/>
    </location>
</feature>
<protein>
    <submittedName>
        <fullName evidence="3">PKD</fullName>
    </submittedName>
</protein>
<evidence type="ECO:0000256" key="1">
    <source>
        <dbReference type="SAM" id="Phobius"/>
    </source>
</evidence>
<organism evidence="3 4">
    <name type="scientific">Methanospirillum hungatei JF-1 (strain ATCC 27890 / DSM 864 / NBRC 100397 / JF-1)</name>
    <dbReference type="NCBI Taxonomy" id="323259"/>
    <lineage>
        <taxon>Archaea</taxon>
        <taxon>Methanobacteriati</taxon>
        <taxon>Methanobacteriota</taxon>
        <taxon>Stenosarchaea group</taxon>
        <taxon>Methanomicrobia</taxon>
        <taxon>Methanomicrobiales</taxon>
        <taxon>Methanospirillaceae</taxon>
        <taxon>Methanospirillum</taxon>
    </lineage>
</organism>
<feature type="transmembrane region" description="Helical" evidence="1">
    <location>
        <begin position="12"/>
        <end position="33"/>
    </location>
</feature>
<dbReference type="InterPro" id="IPR000601">
    <property type="entry name" value="PKD_dom"/>
</dbReference>
<dbReference type="SUPFAM" id="SSF49299">
    <property type="entry name" value="PKD domain"/>
    <property type="match status" value="8"/>
</dbReference>
<name>Q2FND5_METHJ</name>
<accession>Q2FND5</accession>
<dbReference type="AlphaFoldDB" id="Q2FND5"/>
<dbReference type="PANTHER" id="PTHR36842">
    <property type="entry name" value="PROTEIN TOLB HOMOLOG"/>
    <property type="match status" value="1"/>
</dbReference>
<dbReference type="KEGG" id="mhu:Mhun_2522"/>
<dbReference type="Pfam" id="PF18911">
    <property type="entry name" value="PKD_4"/>
    <property type="match status" value="6"/>
</dbReference>
<keyword evidence="1" id="KW-0472">Membrane</keyword>
<sequence>MAEYSGQMQKCVGFRLLCVFVFCVCISGVLISITHADEPEENITNNTSNLSAEWVVDFTASPFEGYPPLCVQFTVSGPNGEYVWDFGDGTTSYVMNPVHCYKQKGSYWVKLKYSYGTIAGEVSKPDCVKVGDPDMYVDYFAEPSSGPAPLTTQFSIIGNPTNIIWHFGDGSDDSTDLSPRHQFREPGNYSPTLTYCIAGSCNKISKFNYIEVAPGNKVDFLAERQNGTAPICTRFIVYGEADSFQWDFGDGSVSYEKSPVHCYPEPGLYTVSMTYTIDGAPYTITKNRYLKYVPAGTPDFTATPVEGIAPLCVAYSVINPTQSWEFNFGDNSTATSAQATHCYGTSGNYFPSLTYCSNNLCDTVEGKEPILVHQPRILIAQGSALNEYKFSTDAPEGLKYSWDFGDGTRAEGPAPSHRFDMEGTYRVSLVVTGTCGCNAIAVKELKMKPKGKLDFTATPLAGCAPHCVQFNEKSPEIPLSRVWDFGDGETSSEKNPFHCFRFPGPYTVSLTDTFPNGTQQEVKENYITAHAVPKPSFTMFPPHGDAPLTVKFTDTTVDYAEKRYWSFGDGTSDSGKIVEHRFDEPGNYNVTLTIWGAGDCFGSKSQTVHVLKKVDSPYDFSGLPRRGLAPLCTSYKVTGQIQQSELDFGDGQKTNERNPFHCYETAGIYSPALQACDSVSGCEDIRKPAYIVAVSPYYLNITLLHGWNLVSVPVTLEPGFDTMDILSGVDTAGHSIFTWNSTSAAWMRSARSDPISPLSAFFIYSSDMVQVPIRISGEGPEYNLTRDLDEGWNLVSFADIMMVSADEAFRSIEEFWSYVIGYDAEKQRFSAPITNGVESRDVSLDPRQGYWIFMNSSAQMVGKQL</sequence>
<keyword evidence="1" id="KW-1133">Transmembrane helix</keyword>
<dbReference type="STRING" id="323259.Mhun_2522"/>
<feature type="domain" description="PKD" evidence="2">
    <location>
        <begin position="76"/>
        <end position="114"/>
    </location>
</feature>
<dbReference type="Gene3D" id="2.60.40.10">
    <property type="entry name" value="Immunoglobulins"/>
    <property type="match status" value="8"/>
</dbReference>
<dbReference type="SMART" id="SM00089">
    <property type="entry name" value="PKD"/>
    <property type="match status" value="8"/>
</dbReference>
<dbReference type="EnsemblBacteria" id="ABD42222">
    <property type="protein sequence ID" value="ABD42222"/>
    <property type="gene ID" value="Mhun_2522"/>
</dbReference>
<feature type="domain" description="PKD" evidence="2">
    <location>
        <begin position="533"/>
        <end position="594"/>
    </location>
</feature>
<dbReference type="eggNOG" id="arCOG02510">
    <property type="taxonomic scope" value="Archaea"/>
</dbReference>